<dbReference type="Gene3D" id="1.25.10.10">
    <property type="entry name" value="Leucine-rich Repeat Variant"/>
    <property type="match status" value="1"/>
</dbReference>
<feature type="domain" description="HTH merR-type" evidence="3">
    <location>
        <begin position="1"/>
        <end position="69"/>
    </location>
</feature>
<dbReference type="PRINTS" id="PR00040">
    <property type="entry name" value="HTHMERR"/>
</dbReference>
<dbReference type="EMBL" id="JADLQN010000007">
    <property type="protein sequence ID" value="MBF6357842.1"/>
    <property type="molecule type" value="Genomic_DNA"/>
</dbReference>
<keyword evidence="5" id="KW-1185">Reference proteome</keyword>
<dbReference type="PANTHER" id="PTHR30204:SF93">
    <property type="entry name" value="HTH MERR-TYPE DOMAIN-CONTAINING PROTEIN"/>
    <property type="match status" value="1"/>
</dbReference>
<dbReference type="InterPro" id="IPR011989">
    <property type="entry name" value="ARM-like"/>
</dbReference>
<evidence type="ECO:0000256" key="1">
    <source>
        <dbReference type="ARBA" id="ARBA00023125"/>
    </source>
</evidence>
<dbReference type="RefSeq" id="WP_195004689.1">
    <property type="nucleotide sequence ID" value="NZ_JADLQN010000007.1"/>
</dbReference>
<dbReference type="InterPro" id="IPR009061">
    <property type="entry name" value="DNA-bd_dom_put_sf"/>
</dbReference>
<reference evidence="4 5" key="1">
    <citation type="submission" date="2020-10" db="EMBL/GenBank/DDBJ databases">
        <title>Identification of Nocardia species via Next-generation sequencing and recognition of intraspecies genetic diversity.</title>
        <authorList>
            <person name="Li P."/>
            <person name="Li P."/>
            <person name="Lu B."/>
        </authorList>
    </citation>
    <scope>NUCLEOTIDE SEQUENCE [LARGE SCALE GENOMIC DNA]</scope>
    <source>
        <strain evidence="4 5">BJ06-0143</strain>
    </source>
</reference>
<organism evidence="4 5">
    <name type="scientific">Nocardia higoensis</name>
    <dbReference type="NCBI Taxonomy" id="228599"/>
    <lineage>
        <taxon>Bacteria</taxon>
        <taxon>Bacillati</taxon>
        <taxon>Actinomycetota</taxon>
        <taxon>Actinomycetes</taxon>
        <taxon>Mycobacteriales</taxon>
        <taxon>Nocardiaceae</taxon>
        <taxon>Nocardia</taxon>
    </lineage>
</organism>
<dbReference type="PANTHER" id="PTHR30204">
    <property type="entry name" value="REDOX-CYCLING DRUG-SENSING TRANSCRIPTIONAL ACTIVATOR SOXR"/>
    <property type="match status" value="1"/>
</dbReference>
<dbReference type="SMART" id="SM00567">
    <property type="entry name" value="EZ_HEAT"/>
    <property type="match status" value="3"/>
</dbReference>
<sequence length="352" mass="37401">MLIGEVSRRSGVSTRMLRHYDAVGLVQPTGRTSGGYREYSAADIRRLLHVESLRTLGLSLQEVKRALDEPGFAPTELVGDLIRHTRLRIAAEEELLAKLERVDAAAPSEWEDVLRVVALLRALESGYAPRRQQAILSADAPTTLPVEALVDAVLSEDNADVAGALRWSLARAQGQGLAGLAAGLGSASVEVRRRAVTAIAEVPTAEATELLREALDDADATVRGRAALALGSREVIGALSALVEMVVEGRSDVEAAETLGLLTEVASDADIVARVSGELAGTDDPSTRLRLTQALAEIPGPAARQALDDLTRDGDRTIAATAAAILTLRDRGPRRERRQGLRGDSPARTGDR</sequence>
<dbReference type="SUPFAM" id="SSF48371">
    <property type="entry name" value="ARM repeat"/>
    <property type="match status" value="1"/>
</dbReference>
<dbReference type="Pfam" id="PF13411">
    <property type="entry name" value="MerR_1"/>
    <property type="match status" value="1"/>
</dbReference>
<dbReference type="SUPFAM" id="SSF46955">
    <property type="entry name" value="Putative DNA-binding domain"/>
    <property type="match status" value="1"/>
</dbReference>
<keyword evidence="1" id="KW-0238">DNA-binding</keyword>
<comment type="caution">
    <text evidence="4">The sequence shown here is derived from an EMBL/GenBank/DDBJ whole genome shotgun (WGS) entry which is preliminary data.</text>
</comment>
<dbReference type="InterPro" id="IPR016024">
    <property type="entry name" value="ARM-type_fold"/>
</dbReference>
<accession>A0ABS0DJT3</accession>
<name>A0ABS0DJT3_9NOCA</name>
<protein>
    <submittedName>
        <fullName evidence="4">MerR family transcriptional regulator</fullName>
    </submittedName>
</protein>
<dbReference type="Gene3D" id="1.10.1660.10">
    <property type="match status" value="1"/>
</dbReference>
<dbReference type="InterPro" id="IPR047057">
    <property type="entry name" value="MerR_fam"/>
</dbReference>
<proteinExistence type="predicted"/>
<evidence type="ECO:0000313" key="4">
    <source>
        <dbReference type="EMBL" id="MBF6357842.1"/>
    </source>
</evidence>
<evidence type="ECO:0000256" key="2">
    <source>
        <dbReference type="SAM" id="MobiDB-lite"/>
    </source>
</evidence>
<gene>
    <name evidence="4" type="ORF">IU449_25425</name>
</gene>
<dbReference type="PROSITE" id="PS50937">
    <property type="entry name" value="HTH_MERR_2"/>
    <property type="match status" value="1"/>
</dbReference>
<evidence type="ECO:0000313" key="5">
    <source>
        <dbReference type="Proteomes" id="UP000707731"/>
    </source>
</evidence>
<evidence type="ECO:0000259" key="3">
    <source>
        <dbReference type="PROSITE" id="PS50937"/>
    </source>
</evidence>
<dbReference type="SMART" id="SM00422">
    <property type="entry name" value="HTH_MERR"/>
    <property type="match status" value="1"/>
</dbReference>
<dbReference type="PROSITE" id="PS00552">
    <property type="entry name" value="HTH_MERR_1"/>
    <property type="match status" value="1"/>
</dbReference>
<dbReference type="Pfam" id="PF13646">
    <property type="entry name" value="HEAT_2"/>
    <property type="match status" value="1"/>
</dbReference>
<dbReference type="InterPro" id="IPR004155">
    <property type="entry name" value="PBS_lyase_HEAT"/>
</dbReference>
<feature type="region of interest" description="Disordered" evidence="2">
    <location>
        <begin position="329"/>
        <end position="352"/>
    </location>
</feature>
<dbReference type="Proteomes" id="UP000707731">
    <property type="component" value="Unassembled WGS sequence"/>
</dbReference>
<feature type="compositionally biased region" description="Basic and acidic residues" evidence="2">
    <location>
        <begin position="329"/>
        <end position="341"/>
    </location>
</feature>
<dbReference type="InterPro" id="IPR000551">
    <property type="entry name" value="MerR-type_HTH_dom"/>
</dbReference>